<reference evidence="1" key="1">
    <citation type="submission" date="2013-10" db="EMBL/GenBank/DDBJ databases">
        <title>Genomic analysis of the causative agents of coccidiosis in chickens.</title>
        <authorList>
            <person name="Reid A.J."/>
            <person name="Blake D."/>
            <person name="Billington K."/>
            <person name="Browne H."/>
            <person name="Dunn M."/>
            <person name="Hung S."/>
            <person name="Kawahara F."/>
            <person name="Miranda-Saavedra D."/>
            <person name="Mourier T."/>
            <person name="Nagra H."/>
            <person name="Otto T.D."/>
            <person name="Rawlings N."/>
            <person name="Sanchez A."/>
            <person name="Sanders M."/>
            <person name="Subramaniam C."/>
            <person name="Tay Y."/>
            <person name="Dear P."/>
            <person name="Doerig C."/>
            <person name="Gruber A."/>
            <person name="Parkinson J."/>
            <person name="Shirley M."/>
            <person name="Wan K.L."/>
            <person name="Berriman M."/>
            <person name="Tomley F."/>
            <person name="Pain A."/>
        </authorList>
    </citation>
    <scope>NUCLEOTIDE SEQUENCE [LARGE SCALE GENOMIC DNA]</scope>
    <source>
        <strain evidence="1">Weybridge</strain>
    </source>
</reference>
<keyword evidence="2" id="KW-1185">Reference proteome</keyword>
<reference evidence="1" key="2">
    <citation type="submission" date="2013-10" db="EMBL/GenBank/DDBJ databases">
        <authorList>
            <person name="Aslett M."/>
        </authorList>
    </citation>
    <scope>NUCLEOTIDE SEQUENCE [LARGE SCALE GENOMIC DNA]</scope>
    <source>
        <strain evidence="1">Weybridge</strain>
    </source>
</reference>
<dbReference type="Proteomes" id="UP000030763">
    <property type="component" value="Unassembled WGS sequence"/>
</dbReference>
<protein>
    <submittedName>
        <fullName evidence="1">Uncharacterized protein</fullName>
    </submittedName>
</protein>
<gene>
    <name evidence="1" type="ORF">EMWEY_00058660</name>
</gene>
<proteinExistence type="predicted"/>
<accession>U6M549</accession>
<sequence>MMSSCQVDGAQSVPEVVDLYKRKARLWMFITLALLGLGDMQAQNKHHAYKLAMPQRITRTMASTNAS</sequence>
<dbReference type="EMBL" id="HG719120">
    <property type="protein sequence ID" value="CDJ56805.1"/>
    <property type="molecule type" value="Genomic_DNA"/>
</dbReference>
<evidence type="ECO:0000313" key="2">
    <source>
        <dbReference type="Proteomes" id="UP000030763"/>
    </source>
</evidence>
<organism evidence="1 2">
    <name type="scientific">Eimeria maxima</name>
    <name type="common">Coccidian parasite</name>
    <dbReference type="NCBI Taxonomy" id="5804"/>
    <lineage>
        <taxon>Eukaryota</taxon>
        <taxon>Sar</taxon>
        <taxon>Alveolata</taxon>
        <taxon>Apicomplexa</taxon>
        <taxon>Conoidasida</taxon>
        <taxon>Coccidia</taxon>
        <taxon>Eucoccidiorida</taxon>
        <taxon>Eimeriorina</taxon>
        <taxon>Eimeriidae</taxon>
        <taxon>Eimeria</taxon>
    </lineage>
</organism>
<dbReference type="AlphaFoldDB" id="U6M549"/>
<dbReference type="RefSeq" id="XP_013333455.1">
    <property type="nucleotide sequence ID" value="XM_013478001.1"/>
</dbReference>
<dbReference type="VEuPathDB" id="ToxoDB:EMWEY_00058660"/>
<evidence type="ECO:0000313" key="1">
    <source>
        <dbReference type="EMBL" id="CDJ56805.1"/>
    </source>
</evidence>
<dbReference type="GeneID" id="25339852"/>
<name>U6M549_EIMMA</name>